<proteinExistence type="predicted"/>
<accession>A0A7R9FX67</accession>
<evidence type="ECO:0000313" key="1">
    <source>
        <dbReference type="EMBL" id="CAD7258756.1"/>
    </source>
</evidence>
<dbReference type="AlphaFoldDB" id="A0A7R9FX67"/>
<gene>
    <name evidence="1" type="ORF">TSIB3V08_LOCUS2977</name>
</gene>
<reference evidence="1" key="1">
    <citation type="submission" date="2020-11" db="EMBL/GenBank/DDBJ databases">
        <authorList>
            <person name="Tran Van P."/>
        </authorList>
    </citation>
    <scope>NUCLEOTIDE SEQUENCE</scope>
</reference>
<sequence>MNLENMITLGCKRQQTAALALQIYIELCEGITLTINKTAIDREIVVLPPVRCTESAIDREIVVLPPSQVY</sequence>
<organism evidence="1">
    <name type="scientific">Timema shepardi</name>
    <name type="common">Walking stick</name>
    <dbReference type="NCBI Taxonomy" id="629360"/>
    <lineage>
        <taxon>Eukaryota</taxon>
        <taxon>Metazoa</taxon>
        <taxon>Ecdysozoa</taxon>
        <taxon>Arthropoda</taxon>
        <taxon>Hexapoda</taxon>
        <taxon>Insecta</taxon>
        <taxon>Pterygota</taxon>
        <taxon>Neoptera</taxon>
        <taxon>Polyneoptera</taxon>
        <taxon>Phasmatodea</taxon>
        <taxon>Timematodea</taxon>
        <taxon>Timematoidea</taxon>
        <taxon>Timematidae</taxon>
        <taxon>Timema</taxon>
    </lineage>
</organism>
<dbReference type="EMBL" id="OC000955">
    <property type="protein sequence ID" value="CAD7258756.1"/>
    <property type="molecule type" value="Genomic_DNA"/>
</dbReference>
<protein>
    <submittedName>
        <fullName evidence="1">Uncharacterized protein</fullName>
    </submittedName>
</protein>
<name>A0A7R9FX67_TIMSH</name>